<reference evidence="6" key="1">
    <citation type="submission" date="2020-05" db="EMBL/GenBank/DDBJ databases">
        <title>Phylogenomic resolution of chytrid fungi.</title>
        <authorList>
            <person name="Stajich J.E."/>
            <person name="Amses K."/>
            <person name="Simmons R."/>
            <person name="Seto K."/>
            <person name="Myers J."/>
            <person name="Bonds A."/>
            <person name="Quandt C.A."/>
            <person name="Barry K."/>
            <person name="Liu P."/>
            <person name="Grigoriev I."/>
            <person name="Longcore J.E."/>
            <person name="James T.Y."/>
        </authorList>
    </citation>
    <scope>NUCLEOTIDE SEQUENCE</scope>
    <source>
        <strain evidence="6">JEL0513</strain>
    </source>
</reference>
<dbReference type="GO" id="GO:0005739">
    <property type="term" value="C:mitochondrion"/>
    <property type="evidence" value="ECO:0007669"/>
    <property type="project" value="TreeGrafter"/>
</dbReference>
<dbReference type="InterPro" id="IPR013520">
    <property type="entry name" value="Ribonucl_H"/>
</dbReference>
<dbReference type="InterPro" id="IPR036397">
    <property type="entry name" value="RNaseH_sf"/>
</dbReference>
<evidence type="ECO:0000256" key="3">
    <source>
        <dbReference type="ARBA" id="ARBA00022801"/>
    </source>
</evidence>
<dbReference type="Gene3D" id="3.30.420.10">
    <property type="entry name" value="Ribonuclease H-like superfamily/Ribonuclease H"/>
    <property type="match status" value="1"/>
</dbReference>
<dbReference type="GO" id="GO:0003676">
    <property type="term" value="F:nucleic acid binding"/>
    <property type="evidence" value="ECO:0007669"/>
    <property type="project" value="InterPro"/>
</dbReference>
<protein>
    <recommendedName>
        <fullName evidence="5">Exonuclease domain-containing protein</fullName>
    </recommendedName>
</protein>
<evidence type="ECO:0000313" key="6">
    <source>
        <dbReference type="EMBL" id="KAJ3114770.1"/>
    </source>
</evidence>
<dbReference type="PANTHER" id="PTHR11046:SF0">
    <property type="entry name" value="OLIGORIBONUCLEASE, MITOCHONDRIAL"/>
    <property type="match status" value="1"/>
</dbReference>
<dbReference type="Pfam" id="PF00929">
    <property type="entry name" value="RNase_T"/>
    <property type="match status" value="1"/>
</dbReference>
<gene>
    <name evidence="6" type="ORF">HK100_001561</name>
</gene>
<evidence type="ECO:0000256" key="2">
    <source>
        <dbReference type="ARBA" id="ARBA00022722"/>
    </source>
</evidence>
<dbReference type="PANTHER" id="PTHR11046">
    <property type="entry name" value="OLIGORIBONUCLEASE, MITOCHONDRIAL"/>
    <property type="match status" value="1"/>
</dbReference>
<evidence type="ECO:0000256" key="4">
    <source>
        <dbReference type="ARBA" id="ARBA00022839"/>
    </source>
</evidence>
<dbReference type="NCBIfam" id="NF003765">
    <property type="entry name" value="PRK05359.1"/>
    <property type="match status" value="1"/>
</dbReference>
<dbReference type="SUPFAM" id="SSF53098">
    <property type="entry name" value="Ribonuclease H-like"/>
    <property type="match status" value="1"/>
</dbReference>
<dbReference type="GO" id="GO:0000175">
    <property type="term" value="F:3'-5'-RNA exonuclease activity"/>
    <property type="evidence" value="ECO:0007669"/>
    <property type="project" value="InterPro"/>
</dbReference>
<keyword evidence="3" id="KW-0378">Hydrolase</keyword>
<dbReference type="InterPro" id="IPR022894">
    <property type="entry name" value="Oligoribonuclease"/>
</dbReference>
<keyword evidence="7" id="KW-1185">Reference proteome</keyword>
<proteinExistence type="inferred from homology"/>
<accession>A0AAD5XBQ8</accession>
<evidence type="ECO:0000256" key="1">
    <source>
        <dbReference type="ARBA" id="ARBA00009921"/>
    </source>
</evidence>
<dbReference type="EMBL" id="JADGJH010001342">
    <property type="protein sequence ID" value="KAJ3114770.1"/>
    <property type="molecule type" value="Genomic_DNA"/>
</dbReference>
<dbReference type="Proteomes" id="UP001211907">
    <property type="component" value="Unassembled WGS sequence"/>
</dbReference>
<keyword evidence="4" id="KW-0269">Exonuclease</keyword>
<dbReference type="AlphaFoldDB" id="A0AAD5XBQ8"/>
<organism evidence="6 7">
    <name type="scientific">Physocladia obscura</name>
    <dbReference type="NCBI Taxonomy" id="109957"/>
    <lineage>
        <taxon>Eukaryota</taxon>
        <taxon>Fungi</taxon>
        <taxon>Fungi incertae sedis</taxon>
        <taxon>Chytridiomycota</taxon>
        <taxon>Chytridiomycota incertae sedis</taxon>
        <taxon>Chytridiomycetes</taxon>
        <taxon>Chytridiales</taxon>
        <taxon>Chytriomycetaceae</taxon>
        <taxon>Physocladia</taxon>
    </lineage>
</organism>
<dbReference type="CDD" id="cd06135">
    <property type="entry name" value="Orn"/>
    <property type="match status" value="1"/>
</dbReference>
<evidence type="ECO:0000313" key="7">
    <source>
        <dbReference type="Proteomes" id="UP001211907"/>
    </source>
</evidence>
<evidence type="ECO:0000259" key="5">
    <source>
        <dbReference type="SMART" id="SM00479"/>
    </source>
</evidence>
<dbReference type="SMART" id="SM00479">
    <property type="entry name" value="EXOIII"/>
    <property type="match status" value="1"/>
</dbReference>
<feature type="domain" description="Exonuclease" evidence="5">
    <location>
        <begin position="1"/>
        <end position="168"/>
    </location>
</feature>
<comment type="similarity">
    <text evidence="1">Belongs to the oligoribonuclease family.</text>
</comment>
<comment type="caution">
    <text evidence="6">The sequence shown here is derived from an EMBL/GenBank/DDBJ whole genome shotgun (WGS) entry which is preliminary data.</text>
</comment>
<keyword evidence="2" id="KW-0540">Nuclease</keyword>
<dbReference type="InterPro" id="IPR012337">
    <property type="entry name" value="RNaseH-like_sf"/>
</dbReference>
<name>A0AAD5XBQ8_9FUNG</name>
<sequence length="172" mass="19546">MTGLNIYKDRVIEIACIITDGNLNVVAESPDLIIQTDKVLLDTMDEWCVQHHGASGLTQAAIESSISMAQAEEQILQFIMTHIPAKNVGVLAGNSIHMDKEFLRKDMPTILEYLHYRLVDVSTVKELLARWSPDILAQAPHKRGLHRALDDIRESIEELKFYQKYAFKLTEQ</sequence>
<dbReference type="FunFam" id="3.30.420.10:FF:000003">
    <property type="entry name" value="Oligoribonuclease"/>
    <property type="match status" value="1"/>
</dbReference>